<evidence type="ECO:0000256" key="1">
    <source>
        <dbReference type="SAM" id="MobiDB-lite"/>
    </source>
</evidence>
<evidence type="ECO:0000313" key="2">
    <source>
        <dbReference type="EMBL" id="KAJ7027227.1"/>
    </source>
</evidence>
<sequence length="392" mass="42885">MSLYVEGLLVPSVAFSAVPHSSLSAAFHARLPSRSNHPHFVFTTVAGPYCSLSTVLSCNISSNGNTDVVLGLDWASMIRESLTRDGHRLDHSFDPWVIFTSEVERLSGPSLPGSSAPQSSFTAYTQTPMGWASPPGPAPYPRQPPVEWTTGLGPAFAYPQSSGAASSYPSYGGSVQTDFSASQYTVNPDKDFENNYESSFKTVSHLGFVPYMHAAAGPVAGPSKLLDAPSASDSEPYFFDPRSRPKAQSRQTVLDESGSDVLNRLFLSSDVRENLFLATYADLSRLAGYHHIQLPPASTILDLQDFDINLLKRPDKFVDVNAEEQNDDDDDTVSLHSSDENDEDSAKSSRYHPKGEAPMHSSHTSSLEPMPWMKMQFQVNYPISVVKNQIRP</sequence>
<accession>A0AAD6SHF3</accession>
<evidence type="ECO:0000313" key="3">
    <source>
        <dbReference type="Proteomes" id="UP001218188"/>
    </source>
</evidence>
<gene>
    <name evidence="2" type="ORF">C8F04DRAFT_1294746</name>
</gene>
<dbReference type="EMBL" id="JARJCM010000127">
    <property type="protein sequence ID" value="KAJ7027227.1"/>
    <property type="molecule type" value="Genomic_DNA"/>
</dbReference>
<feature type="compositionally biased region" description="Acidic residues" evidence="1">
    <location>
        <begin position="321"/>
        <end position="332"/>
    </location>
</feature>
<feature type="region of interest" description="Disordered" evidence="1">
    <location>
        <begin position="319"/>
        <end position="368"/>
    </location>
</feature>
<protein>
    <submittedName>
        <fullName evidence="2">Uncharacterized protein</fullName>
    </submittedName>
</protein>
<dbReference type="Proteomes" id="UP001218188">
    <property type="component" value="Unassembled WGS sequence"/>
</dbReference>
<reference evidence="2" key="1">
    <citation type="submission" date="2023-03" db="EMBL/GenBank/DDBJ databases">
        <title>Massive genome expansion in bonnet fungi (Mycena s.s.) driven by repeated elements and novel gene families across ecological guilds.</title>
        <authorList>
            <consortium name="Lawrence Berkeley National Laboratory"/>
            <person name="Harder C.B."/>
            <person name="Miyauchi S."/>
            <person name="Viragh M."/>
            <person name="Kuo A."/>
            <person name="Thoen E."/>
            <person name="Andreopoulos B."/>
            <person name="Lu D."/>
            <person name="Skrede I."/>
            <person name="Drula E."/>
            <person name="Henrissat B."/>
            <person name="Morin E."/>
            <person name="Kohler A."/>
            <person name="Barry K."/>
            <person name="LaButti K."/>
            <person name="Morin E."/>
            <person name="Salamov A."/>
            <person name="Lipzen A."/>
            <person name="Mereny Z."/>
            <person name="Hegedus B."/>
            <person name="Baldrian P."/>
            <person name="Stursova M."/>
            <person name="Weitz H."/>
            <person name="Taylor A."/>
            <person name="Grigoriev I.V."/>
            <person name="Nagy L.G."/>
            <person name="Martin F."/>
            <person name="Kauserud H."/>
        </authorList>
    </citation>
    <scope>NUCLEOTIDE SEQUENCE</scope>
    <source>
        <strain evidence="2">CBHHK200</strain>
    </source>
</reference>
<feature type="region of interest" description="Disordered" evidence="1">
    <location>
        <begin position="226"/>
        <end position="248"/>
    </location>
</feature>
<name>A0AAD6SHF3_9AGAR</name>
<keyword evidence="3" id="KW-1185">Reference proteome</keyword>
<organism evidence="2 3">
    <name type="scientific">Mycena alexandri</name>
    <dbReference type="NCBI Taxonomy" id="1745969"/>
    <lineage>
        <taxon>Eukaryota</taxon>
        <taxon>Fungi</taxon>
        <taxon>Dikarya</taxon>
        <taxon>Basidiomycota</taxon>
        <taxon>Agaricomycotina</taxon>
        <taxon>Agaricomycetes</taxon>
        <taxon>Agaricomycetidae</taxon>
        <taxon>Agaricales</taxon>
        <taxon>Marasmiineae</taxon>
        <taxon>Mycenaceae</taxon>
        <taxon>Mycena</taxon>
    </lineage>
</organism>
<comment type="caution">
    <text evidence="2">The sequence shown here is derived from an EMBL/GenBank/DDBJ whole genome shotgun (WGS) entry which is preliminary data.</text>
</comment>
<proteinExistence type="predicted"/>
<dbReference type="AlphaFoldDB" id="A0AAD6SHF3"/>